<dbReference type="GeneID" id="8102775"/>
<dbReference type="RefSeq" id="XP_002483095.1">
    <property type="nucleotide sequence ID" value="XM_002483050.1"/>
</dbReference>
<keyword evidence="2" id="KW-1185">Reference proteome</keyword>
<proteinExistence type="predicted"/>
<evidence type="ECO:0000313" key="2">
    <source>
        <dbReference type="Proteomes" id="UP000001745"/>
    </source>
</evidence>
<accession>B8MFZ3</accession>
<dbReference type="Proteomes" id="UP000001745">
    <property type="component" value="Unassembled WGS sequence"/>
</dbReference>
<dbReference type="EMBL" id="EQ962656">
    <property type="protein sequence ID" value="EED15861.1"/>
    <property type="molecule type" value="Genomic_DNA"/>
</dbReference>
<dbReference type="HOGENOM" id="CLU_1788109_0_0_1"/>
<gene>
    <name evidence="1" type="ORF">TSTA_009790</name>
</gene>
<dbReference type="AlphaFoldDB" id="B8MFZ3"/>
<sequence length="145" mass="16509">MDQKHKQYVETLHIGHVRPEDIPWRRLGQYLYRILEDGSQTQMRLCMIESLIPPRSDGPVFHFHEMHDEGFIVTVSNAYPSGITSSNIVNGIFRRARSASTPPVRRQLMPRRATSSLSRFVFPTNSATPSTKKASSSTRLLQVSL</sequence>
<organism evidence="1 2">
    <name type="scientific">Talaromyces stipitatus (strain ATCC 10500 / CBS 375.48 / QM 6759 / NRRL 1006)</name>
    <name type="common">Penicillium stipitatum</name>
    <dbReference type="NCBI Taxonomy" id="441959"/>
    <lineage>
        <taxon>Eukaryota</taxon>
        <taxon>Fungi</taxon>
        <taxon>Dikarya</taxon>
        <taxon>Ascomycota</taxon>
        <taxon>Pezizomycotina</taxon>
        <taxon>Eurotiomycetes</taxon>
        <taxon>Eurotiomycetidae</taxon>
        <taxon>Eurotiales</taxon>
        <taxon>Trichocomaceae</taxon>
        <taxon>Talaromyces</taxon>
        <taxon>Talaromyces sect. Talaromyces</taxon>
    </lineage>
</organism>
<name>B8MFZ3_TALSN</name>
<dbReference type="VEuPathDB" id="FungiDB:TSTA_009790"/>
<reference evidence="2" key="1">
    <citation type="journal article" date="2015" name="Genome Announc.">
        <title>Genome sequence of the AIDS-associated pathogen Penicillium marneffei (ATCC18224) and its near taxonomic relative Talaromyces stipitatus (ATCC10500).</title>
        <authorList>
            <person name="Nierman W.C."/>
            <person name="Fedorova-Abrams N.D."/>
            <person name="Andrianopoulos A."/>
        </authorList>
    </citation>
    <scope>NUCLEOTIDE SEQUENCE [LARGE SCALE GENOMIC DNA]</scope>
    <source>
        <strain evidence="2">ATCC 10500 / CBS 375.48 / QM 6759 / NRRL 1006</strain>
    </source>
</reference>
<dbReference type="InterPro" id="IPR014710">
    <property type="entry name" value="RmlC-like_jellyroll"/>
</dbReference>
<dbReference type="PhylomeDB" id="B8MFZ3"/>
<dbReference type="OrthoDB" id="4124983at2759"/>
<protein>
    <submittedName>
        <fullName evidence="1">Uncharacterized protein</fullName>
    </submittedName>
</protein>
<evidence type="ECO:0000313" key="1">
    <source>
        <dbReference type="EMBL" id="EED15861.1"/>
    </source>
</evidence>
<dbReference type="Gene3D" id="2.60.120.10">
    <property type="entry name" value="Jelly Rolls"/>
    <property type="match status" value="1"/>
</dbReference>